<reference evidence="3 4" key="1">
    <citation type="submission" date="2018-07" db="EMBL/GenBank/DDBJ databases">
        <title>Oceanihabitans testaceum sp. nov., isolated from marine sediment.</title>
        <authorList>
            <person name="Li C.-M."/>
        </authorList>
    </citation>
    <scope>NUCLEOTIDE SEQUENCE [LARGE SCALE GENOMIC DNA]</scope>
    <source>
        <strain evidence="3 4">S9-10</strain>
    </source>
</reference>
<dbReference type="Pfam" id="PF12146">
    <property type="entry name" value="Hydrolase_4"/>
    <property type="match status" value="1"/>
</dbReference>
<organism evidence="3 4">
    <name type="scientific">Oceanihabitans sediminis</name>
    <dbReference type="NCBI Taxonomy" id="1812012"/>
    <lineage>
        <taxon>Bacteria</taxon>
        <taxon>Pseudomonadati</taxon>
        <taxon>Bacteroidota</taxon>
        <taxon>Flavobacteriia</taxon>
        <taxon>Flavobacteriales</taxon>
        <taxon>Flavobacteriaceae</taxon>
        <taxon>Oceanihabitans</taxon>
    </lineage>
</organism>
<feature type="transmembrane region" description="Helical" evidence="1">
    <location>
        <begin position="12"/>
        <end position="32"/>
    </location>
</feature>
<name>A0A368P8Z1_9FLAO</name>
<sequence length="273" mass="31721">MQINFPKILRRLKRIIVGLILFYLITLVFLYFNQERFFFNPKHLDKDYVFTFSEPFEEVNIEVEEDVFLNAVLFKAENSKGVILYYHGNAGAIHDWGKRAHLFLENNYDVLFVDYRSYGKSDGSYSNSDELLQDAQKVYDYTKIRYKEENIAVLGFSLGSGLASYVASQNKPKMLILNAPYYSWTTLISDEIAPLVPKFIIKYEIPTNEFVSKVNCPIHVFYGTRDFLINPETNAKKLQAIKPKSIKLHPITDAGHNGIHITKEYYDLLKEIL</sequence>
<evidence type="ECO:0000313" key="4">
    <source>
        <dbReference type="Proteomes" id="UP000252249"/>
    </source>
</evidence>
<proteinExistence type="predicted"/>
<keyword evidence="4" id="KW-1185">Reference proteome</keyword>
<evidence type="ECO:0000256" key="1">
    <source>
        <dbReference type="SAM" id="Phobius"/>
    </source>
</evidence>
<keyword evidence="3" id="KW-0378">Hydrolase</keyword>
<dbReference type="InterPro" id="IPR022742">
    <property type="entry name" value="Hydrolase_4"/>
</dbReference>
<keyword evidence="1" id="KW-0472">Membrane</keyword>
<evidence type="ECO:0000313" key="3">
    <source>
        <dbReference type="EMBL" id="RCU58936.1"/>
    </source>
</evidence>
<dbReference type="EMBL" id="QPIG01000001">
    <property type="protein sequence ID" value="RCU58936.1"/>
    <property type="molecule type" value="Genomic_DNA"/>
</dbReference>
<dbReference type="SUPFAM" id="SSF53474">
    <property type="entry name" value="alpha/beta-Hydrolases"/>
    <property type="match status" value="1"/>
</dbReference>
<accession>A0A368P8Z1</accession>
<evidence type="ECO:0000259" key="2">
    <source>
        <dbReference type="Pfam" id="PF12146"/>
    </source>
</evidence>
<dbReference type="AlphaFoldDB" id="A0A368P8Z1"/>
<dbReference type="PANTHER" id="PTHR12277">
    <property type="entry name" value="ALPHA/BETA HYDROLASE DOMAIN-CONTAINING PROTEIN"/>
    <property type="match status" value="1"/>
</dbReference>
<dbReference type="Proteomes" id="UP000252249">
    <property type="component" value="Unassembled WGS sequence"/>
</dbReference>
<dbReference type="PANTHER" id="PTHR12277:SF81">
    <property type="entry name" value="PROTEIN ABHD13"/>
    <property type="match status" value="1"/>
</dbReference>
<dbReference type="InterPro" id="IPR029058">
    <property type="entry name" value="AB_hydrolase_fold"/>
</dbReference>
<dbReference type="OrthoDB" id="9777090at2"/>
<comment type="caution">
    <text evidence="3">The sequence shown here is derived from an EMBL/GenBank/DDBJ whole genome shotgun (WGS) entry which is preliminary data.</text>
</comment>
<keyword evidence="1" id="KW-0812">Transmembrane</keyword>
<protein>
    <submittedName>
        <fullName evidence="3">Alpha/beta fold hydrolase</fullName>
    </submittedName>
</protein>
<feature type="domain" description="Serine aminopeptidase S33" evidence="2">
    <location>
        <begin position="78"/>
        <end position="190"/>
    </location>
</feature>
<dbReference type="Gene3D" id="3.40.50.1820">
    <property type="entry name" value="alpha/beta hydrolase"/>
    <property type="match status" value="1"/>
</dbReference>
<gene>
    <name evidence="3" type="ORF">DU428_04680</name>
</gene>
<dbReference type="GO" id="GO:0016787">
    <property type="term" value="F:hydrolase activity"/>
    <property type="evidence" value="ECO:0007669"/>
    <property type="project" value="UniProtKB-KW"/>
</dbReference>
<keyword evidence="1" id="KW-1133">Transmembrane helix</keyword>